<gene>
    <name evidence="1" type="ORF">GCM10011372_35890</name>
</gene>
<protein>
    <submittedName>
        <fullName evidence="1">Uncharacterized protein</fullName>
    </submittedName>
</protein>
<reference evidence="1" key="2">
    <citation type="submission" date="2020-09" db="EMBL/GenBank/DDBJ databases">
        <authorList>
            <person name="Sun Q."/>
            <person name="Zhou Y."/>
        </authorList>
    </citation>
    <scope>NUCLEOTIDE SEQUENCE</scope>
    <source>
        <strain evidence="1">CGMCC 1.8984</strain>
    </source>
</reference>
<reference evidence="1" key="1">
    <citation type="journal article" date="2014" name="Int. J. Syst. Evol. Microbiol.">
        <title>Complete genome sequence of Corynebacterium casei LMG S-19264T (=DSM 44701T), isolated from a smear-ripened cheese.</title>
        <authorList>
            <consortium name="US DOE Joint Genome Institute (JGI-PGF)"/>
            <person name="Walter F."/>
            <person name="Albersmeier A."/>
            <person name="Kalinowski J."/>
            <person name="Ruckert C."/>
        </authorList>
    </citation>
    <scope>NUCLEOTIDE SEQUENCE</scope>
    <source>
        <strain evidence="1">CGMCC 1.8984</strain>
    </source>
</reference>
<evidence type="ECO:0000313" key="2">
    <source>
        <dbReference type="Proteomes" id="UP000636956"/>
    </source>
</evidence>
<name>A0A917PWF4_9MICO</name>
<organism evidence="1 2">
    <name type="scientific">Agromyces bauzanensis</name>
    <dbReference type="NCBI Taxonomy" id="1308924"/>
    <lineage>
        <taxon>Bacteria</taxon>
        <taxon>Bacillati</taxon>
        <taxon>Actinomycetota</taxon>
        <taxon>Actinomycetes</taxon>
        <taxon>Micrococcales</taxon>
        <taxon>Microbacteriaceae</taxon>
        <taxon>Agromyces</taxon>
    </lineage>
</organism>
<dbReference type="EMBL" id="BMMD01000042">
    <property type="protein sequence ID" value="GGJ94391.1"/>
    <property type="molecule type" value="Genomic_DNA"/>
</dbReference>
<keyword evidence="2" id="KW-1185">Reference proteome</keyword>
<evidence type="ECO:0000313" key="1">
    <source>
        <dbReference type="EMBL" id="GGJ94391.1"/>
    </source>
</evidence>
<sequence>MVNESRRVGNRRRSRLLTIQVEHHRIRSRDLGGERTLSDLAGTLDDQPGKVLKQLSRDRLCMPGQPFFGHEFADSLG</sequence>
<accession>A0A917PWF4</accession>
<dbReference type="AlphaFoldDB" id="A0A917PWF4"/>
<proteinExistence type="predicted"/>
<dbReference type="Proteomes" id="UP000636956">
    <property type="component" value="Unassembled WGS sequence"/>
</dbReference>
<comment type="caution">
    <text evidence="1">The sequence shown here is derived from an EMBL/GenBank/DDBJ whole genome shotgun (WGS) entry which is preliminary data.</text>
</comment>